<proteinExistence type="predicted"/>
<sequence length="63" mass="7496">MCETSRKQGAFAHFSLFREEQGRAGIGRRNNDPTWRGSADFHFAAFRMNYEIFLRNRRRNGEK</sequence>
<reference evidence="1" key="1">
    <citation type="journal article" date="2021" name="Proc. Natl. Acad. Sci. U.S.A.">
        <title>A Catalog of Tens of Thousands of Viruses from Human Metagenomes Reveals Hidden Associations with Chronic Diseases.</title>
        <authorList>
            <person name="Tisza M.J."/>
            <person name="Buck C.B."/>
        </authorList>
    </citation>
    <scope>NUCLEOTIDE SEQUENCE</scope>
    <source>
        <strain evidence="1">CtLmu1</strain>
    </source>
</reference>
<accession>A0A8S5NH24</accession>
<name>A0A8S5NH24_9CAUD</name>
<organism evidence="1">
    <name type="scientific">Siphoviridae sp. ctLmu1</name>
    <dbReference type="NCBI Taxonomy" id="2826253"/>
    <lineage>
        <taxon>Viruses</taxon>
        <taxon>Duplodnaviria</taxon>
        <taxon>Heunggongvirae</taxon>
        <taxon>Uroviricota</taxon>
        <taxon>Caudoviricetes</taxon>
    </lineage>
</organism>
<protein>
    <submittedName>
        <fullName evidence="1">Uncharacterized protein</fullName>
    </submittedName>
</protein>
<dbReference type="EMBL" id="BK015164">
    <property type="protein sequence ID" value="DAD93655.1"/>
    <property type="molecule type" value="Genomic_DNA"/>
</dbReference>
<evidence type="ECO:0000313" key="1">
    <source>
        <dbReference type="EMBL" id="DAD93655.1"/>
    </source>
</evidence>